<organism evidence="1 2">
    <name type="scientific">Cryptococcus amylolentus CBS 6039</name>
    <dbReference type="NCBI Taxonomy" id="1295533"/>
    <lineage>
        <taxon>Eukaryota</taxon>
        <taxon>Fungi</taxon>
        <taxon>Dikarya</taxon>
        <taxon>Basidiomycota</taxon>
        <taxon>Agaricomycotina</taxon>
        <taxon>Tremellomycetes</taxon>
        <taxon>Tremellales</taxon>
        <taxon>Cryptococcaceae</taxon>
        <taxon>Cryptococcus</taxon>
    </lineage>
</organism>
<name>A0A1E3HKQ7_9TREE</name>
<protein>
    <submittedName>
        <fullName evidence="1">Uncharacterized protein</fullName>
    </submittedName>
</protein>
<dbReference type="Proteomes" id="UP000094065">
    <property type="component" value="Unassembled WGS sequence"/>
</dbReference>
<evidence type="ECO:0000313" key="2">
    <source>
        <dbReference type="Proteomes" id="UP000094065"/>
    </source>
</evidence>
<dbReference type="GeneID" id="30156822"/>
<accession>A0A1E3HKQ7</accession>
<dbReference type="RefSeq" id="XP_018992321.1">
    <property type="nucleotide sequence ID" value="XM_019139830.1"/>
</dbReference>
<dbReference type="OrthoDB" id="2561636at2759"/>
<reference evidence="1 2" key="1">
    <citation type="submission" date="2016-06" db="EMBL/GenBank/DDBJ databases">
        <title>Evolution of pathogenesis and genome organization in the Tremellales.</title>
        <authorList>
            <person name="Cuomo C."/>
            <person name="Litvintseva A."/>
            <person name="Heitman J."/>
            <person name="Chen Y."/>
            <person name="Sun S."/>
            <person name="Springer D."/>
            <person name="Dromer F."/>
            <person name="Young S."/>
            <person name="Zeng Q."/>
            <person name="Chapman S."/>
            <person name="Gujja S."/>
            <person name="Saif S."/>
            <person name="Birren B."/>
        </authorList>
    </citation>
    <scope>NUCLEOTIDE SEQUENCE [LARGE SCALE GENOMIC DNA]</scope>
    <source>
        <strain evidence="1 2">CBS 6039</strain>
    </source>
</reference>
<gene>
    <name evidence="1" type="ORF">L202_05513</name>
</gene>
<dbReference type="AlphaFoldDB" id="A0A1E3HKQ7"/>
<comment type="caution">
    <text evidence="1">The sequence shown here is derived from an EMBL/GenBank/DDBJ whole genome shotgun (WGS) entry which is preliminary data.</text>
</comment>
<evidence type="ECO:0000313" key="1">
    <source>
        <dbReference type="EMBL" id="ODN76947.1"/>
    </source>
</evidence>
<dbReference type="EMBL" id="AWGJ01000008">
    <property type="protein sequence ID" value="ODN76947.1"/>
    <property type="molecule type" value="Genomic_DNA"/>
</dbReference>
<proteinExistence type="predicted"/>
<sequence>MTLTQQDPMSFFEGNKHYTLPDAEQGTNAALTKSPFVLSRCYLHLVEKPEENRTVLLAKIQEVKDSLPLLGEYDQRQSSADIVYLQAILDGAEPNIAQILATTAYGTMGH</sequence>
<keyword evidence="2" id="KW-1185">Reference proteome</keyword>